<feature type="region of interest" description="Disordered" evidence="1">
    <location>
        <begin position="41"/>
        <end position="175"/>
    </location>
</feature>
<keyword evidence="2" id="KW-0732">Signal</keyword>
<dbReference type="EMBL" id="GECU01015576">
    <property type="protein sequence ID" value="JAS92130.1"/>
    <property type="molecule type" value="Transcribed_RNA"/>
</dbReference>
<name>A0A1B6IGV6_9HEMI</name>
<reference evidence="3" key="1">
    <citation type="submission" date="2015-11" db="EMBL/GenBank/DDBJ databases">
        <title>De novo transcriptome assembly of four potential Pierce s Disease insect vectors from Arizona vineyards.</title>
        <authorList>
            <person name="Tassone E.E."/>
        </authorList>
    </citation>
    <scope>NUCLEOTIDE SEQUENCE</scope>
</reference>
<feature type="chain" id="PRO_5008585188" description="Secreted phosphoprotein 1" evidence="2">
    <location>
        <begin position="24"/>
        <end position="216"/>
    </location>
</feature>
<accession>A0A1B6IGV6</accession>
<protein>
    <recommendedName>
        <fullName evidence="5">Secreted phosphoprotein 1</fullName>
    </recommendedName>
</protein>
<dbReference type="EMBL" id="GECU01021558">
    <property type="protein sequence ID" value="JAS86148.1"/>
    <property type="molecule type" value="Transcribed_RNA"/>
</dbReference>
<evidence type="ECO:0000256" key="2">
    <source>
        <dbReference type="SAM" id="SignalP"/>
    </source>
</evidence>
<feature type="region of interest" description="Disordered" evidence="1">
    <location>
        <begin position="190"/>
        <end position="216"/>
    </location>
</feature>
<sequence>FISTMKTILSVLLALGCVAATLAYAVPRDEDPQEEKVVAHVHEHTHCSSHDSQEGPVDGYNPDAPNHQVYEVSPSQKLAAELAGNDKDESECDSDSDESKKDSDSDESNETKGLKKSSKAEKDSSSSEDSCSEDSSDEDSDEKNLQYEFVFRKDKSKAKQKVENTNDGIKIPEEQFEACESQDVTSANLAETETKAETSESQAEACTDQQSETSED</sequence>
<evidence type="ECO:0000256" key="1">
    <source>
        <dbReference type="SAM" id="MobiDB-lite"/>
    </source>
</evidence>
<evidence type="ECO:0008006" key="5">
    <source>
        <dbReference type="Google" id="ProtNLM"/>
    </source>
</evidence>
<feature type="compositionally biased region" description="Acidic residues" evidence="1">
    <location>
        <begin position="130"/>
        <end position="141"/>
    </location>
</feature>
<feature type="compositionally biased region" description="Basic and acidic residues" evidence="1">
    <location>
        <begin position="41"/>
        <end position="53"/>
    </location>
</feature>
<gene>
    <name evidence="3" type="ORF">g.16306</name>
    <name evidence="4" type="ORF">g.16308</name>
</gene>
<feature type="compositionally biased region" description="Polar residues" evidence="1">
    <location>
        <begin position="207"/>
        <end position="216"/>
    </location>
</feature>
<feature type="non-terminal residue" evidence="3">
    <location>
        <position position="1"/>
    </location>
</feature>
<feature type="compositionally biased region" description="Basic and acidic residues" evidence="1">
    <location>
        <begin position="142"/>
        <end position="153"/>
    </location>
</feature>
<feature type="compositionally biased region" description="Basic and acidic residues" evidence="1">
    <location>
        <begin position="97"/>
        <end position="125"/>
    </location>
</feature>
<proteinExistence type="predicted"/>
<evidence type="ECO:0000313" key="4">
    <source>
        <dbReference type="EMBL" id="JAS92130.1"/>
    </source>
</evidence>
<organism evidence="3">
    <name type="scientific">Homalodisca liturata</name>
    <dbReference type="NCBI Taxonomy" id="320908"/>
    <lineage>
        <taxon>Eukaryota</taxon>
        <taxon>Metazoa</taxon>
        <taxon>Ecdysozoa</taxon>
        <taxon>Arthropoda</taxon>
        <taxon>Hexapoda</taxon>
        <taxon>Insecta</taxon>
        <taxon>Pterygota</taxon>
        <taxon>Neoptera</taxon>
        <taxon>Paraneoptera</taxon>
        <taxon>Hemiptera</taxon>
        <taxon>Auchenorrhyncha</taxon>
        <taxon>Membracoidea</taxon>
        <taxon>Cicadellidae</taxon>
        <taxon>Cicadellinae</taxon>
        <taxon>Proconiini</taxon>
        <taxon>Homalodisca</taxon>
    </lineage>
</organism>
<dbReference type="AlphaFoldDB" id="A0A1B6IGV6"/>
<feature type="signal peptide" evidence="2">
    <location>
        <begin position="1"/>
        <end position="23"/>
    </location>
</feature>
<evidence type="ECO:0000313" key="3">
    <source>
        <dbReference type="EMBL" id="JAS86148.1"/>
    </source>
</evidence>